<keyword evidence="3" id="KW-1185">Reference proteome</keyword>
<dbReference type="RefSeq" id="WP_091937279.1">
    <property type="nucleotide sequence ID" value="NZ_FOUJ01000005.1"/>
</dbReference>
<organism evidence="2 3">
    <name type="scientific">Methanolobus profundi</name>
    <dbReference type="NCBI Taxonomy" id="487685"/>
    <lineage>
        <taxon>Archaea</taxon>
        <taxon>Methanobacteriati</taxon>
        <taxon>Methanobacteriota</taxon>
        <taxon>Stenosarchaea group</taxon>
        <taxon>Methanomicrobia</taxon>
        <taxon>Methanosarcinales</taxon>
        <taxon>Methanosarcinaceae</taxon>
        <taxon>Methanolobus</taxon>
    </lineage>
</organism>
<dbReference type="OrthoDB" id="141004at2157"/>
<dbReference type="InterPro" id="IPR011856">
    <property type="entry name" value="tRNA_endonuc-like_dom_sf"/>
</dbReference>
<evidence type="ECO:0000259" key="1">
    <source>
        <dbReference type="Pfam" id="PF04471"/>
    </source>
</evidence>
<reference evidence="3" key="1">
    <citation type="submission" date="2016-10" db="EMBL/GenBank/DDBJ databases">
        <authorList>
            <person name="Varghese N."/>
            <person name="Submissions S."/>
        </authorList>
    </citation>
    <scope>NUCLEOTIDE SEQUENCE [LARGE SCALE GENOMIC DNA]</scope>
    <source>
        <strain evidence="3">Mob M</strain>
    </source>
</reference>
<dbReference type="GO" id="GO:0015666">
    <property type="term" value="F:restriction endodeoxyribonuclease activity"/>
    <property type="evidence" value="ECO:0007669"/>
    <property type="project" value="TreeGrafter"/>
</dbReference>
<protein>
    <submittedName>
        <fullName evidence="2">Restriction system protein</fullName>
    </submittedName>
</protein>
<dbReference type="STRING" id="487685.SAMN04488696_2426"/>
<dbReference type="Proteomes" id="UP000198535">
    <property type="component" value="Unassembled WGS sequence"/>
</dbReference>
<sequence length="340" mass="38289">MAKWTLEELLITDPQDFEILLSGLFKSMGYRTEPTQYSRDRGVDIVISIENFGLSHTWLVQAKRYTGSVGVKEVREYSSLRYRDRVDGVIIVTTSTFTREAMQEAAEHNVKLIDGNLLTGMLNHYLPDGQTELSKHDGKRGERSSEEIGSGAILKNGEEIITSEVVLIGNEKFAITITNRNIFLKKESSGLFSKSSRIEERIEVKEMIGLHTEPNKAILITGNKKLKLYPLSSRKLPELIGIFDTLQPEYLRGEHLILSSRNGDRLTILTSKRLVITDISEGMLMEIQNKKIVGAEVTGGFLKKDQLHVLEDSGVVTKHPVDVDDPVKWKDLIGECVRSF</sequence>
<dbReference type="AlphaFoldDB" id="A0A1I4TSG7"/>
<dbReference type="InterPro" id="IPR052906">
    <property type="entry name" value="Type_IV_Methyl-Rstrct_Enzyme"/>
</dbReference>
<evidence type="ECO:0000313" key="2">
    <source>
        <dbReference type="EMBL" id="SFM79517.1"/>
    </source>
</evidence>
<dbReference type="InterPro" id="IPR011335">
    <property type="entry name" value="Restrct_endonuc-II-like"/>
</dbReference>
<dbReference type="EMBL" id="FOUJ01000005">
    <property type="protein sequence ID" value="SFM79517.1"/>
    <property type="molecule type" value="Genomic_DNA"/>
</dbReference>
<gene>
    <name evidence="2" type="ORF">SAMN04488696_2426</name>
</gene>
<dbReference type="PANTHER" id="PTHR30015">
    <property type="entry name" value="MRR RESTRICTION SYSTEM PROTEIN"/>
    <property type="match status" value="1"/>
</dbReference>
<dbReference type="GO" id="GO:0009307">
    <property type="term" value="P:DNA restriction-modification system"/>
    <property type="evidence" value="ECO:0007669"/>
    <property type="project" value="InterPro"/>
</dbReference>
<dbReference type="Pfam" id="PF04471">
    <property type="entry name" value="Mrr_cat"/>
    <property type="match status" value="1"/>
</dbReference>
<dbReference type="SUPFAM" id="SSF52980">
    <property type="entry name" value="Restriction endonuclease-like"/>
    <property type="match status" value="1"/>
</dbReference>
<accession>A0A1I4TSG7</accession>
<dbReference type="InterPro" id="IPR007560">
    <property type="entry name" value="Restrct_endonuc_IV_Mrr"/>
</dbReference>
<name>A0A1I4TSG7_9EURY</name>
<dbReference type="Gene3D" id="3.40.1350.10">
    <property type="match status" value="1"/>
</dbReference>
<dbReference type="GO" id="GO:0003677">
    <property type="term" value="F:DNA binding"/>
    <property type="evidence" value="ECO:0007669"/>
    <property type="project" value="InterPro"/>
</dbReference>
<dbReference type="PANTHER" id="PTHR30015:SF7">
    <property type="entry name" value="TYPE IV METHYL-DIRECTED RESTRICTION ENZYME ECOKMRR"/>
    <property type="match status" value="1"/>
</dbReference>
<feature type="domain" description="Restriction endonuclease type IV Mrr" evidence="1">
    <location>
        <begin position="13"/>
        <end position="121"/>
    </location>
</feature>
<proteinExistence type="predicted"/>
<evidence type="ECO:0000313" key="3">
    <source>
        <dbReference type="Proteomes" id="UP000198535"/>
    </source>
</evidence>